<keyword evidence="1" id="KW-1133">Transmembrane helix</keyword>
<proteinExistence type="predicted"/>
<dbReference type="Proteomes" id="UP000701853">
    <property type="component" value="Chromosome 2"/>
</dbReference>
<keyword evidence="1" id="KW-0472">Membrane</keyword>
<name>A0A8J5Z4P3_9ROSI</name>
<comment type="caution">
    <text evidence="2">The sequence shown here is derived from an EMBL/GenBank/DDBJ whole genome shotgun (WGS) entry which is preliminary data.</text>
</comment>
<keyword evidence="3" id="KW-1185">Reference proteome</keyword>
<sequence>MSSDSIPLLPVALIANCFGYFQNLIFGLFYSISLLHCLNQTTNFINDAGVIGSNLVSLIALVEQLNLNKVFHKDGFDGWLHHLKFNCPLCPSPLKVD</sequence>
<evidence type="ECO:0000256" key="1">
    <source>
        <dbReference type="SAM" id="Phobius"/>
    </source>
</evidence>
<evidence type="ECO:0000313" key="2">
    <source>
        <dbReference type="EMBL" id="KAG8500624.1"/>
    </source>
</evidence>
<evidence type="ECO:0000313" key="3">
    <source>
        <dbReference type="Proteomes" id="UP000701853"/>
    </source>
</evidence>
<gene>
    <name evidence="2" type="ORF">CXB51_004379</name>
</gene>
<feature type="transmembrane region" description="Helical" evidence="1">
    <location>
        <begin position="6"/>
        <end position="30"/>
    </location>
</feature>
<accession>A0A8J5Z4P3</accession>
<dbReference type="OrthoDB" id="8062037at2759"/>
<organism evidence="2 3">
    <name type="scientific">Gossypium anomalum</name>
    <dbReference type="NCBI Taxonomy" id="47600"/>
    <lineage>
        <taxon>Eukaryota</taxon>
        <taxon>Viridiplantae</taxon>
        <taxon>Streptophyta</taxon>
        <taxon>Embryophyta</taxon>
        <taxon>Tracheophyta</taxon>
        <taxon>Spermatophyta</taxon>
        <taxon>Magnoliopsida</taxon>
        <taxon>eudicotyledons</taxon>
        <taxon>Gunneridae</taxon>
        <taxon>Pentapetalae</taxon>
        <taxon>rosids</taxon>
        <taxon>malvids</taxon>
        <taxon>Malvales</taxon>
        <taxon>Malvaceae</taxon>
        <taxon>Malvoideae</taxon>
        <taxon>Gossypium</taxon>
    </lineage>
</organism>
<keyword evidence="1" id="KW-0812">Transmembrane</keyword>
<reference evidence="2 3" key="1">
    <citation type="journal article" date="2021" name="bioRxiv">
        <title>The Gossypium anomalum genome as a resource for cotton improvement and evolutionary analysis of hybrid incompatibility.</title>
        <authorList>
            <person name="Grover C.E."/>
            <person name="Yuan D."/>
            <person name="Arick M.A."/>
            <person name="Miller E.R."/>
            <person name="Hu G."/>
            <person name="Peterson D.G."/>
            <person name="Wendel J.F."/>
            <person name="Udall J.A."/>
        </authorList>
    </citation>
    <scope>NUCLEOTIDE SEQUENCE [LARGE SCALE GENOMIC DNA]</scope>
    <source>
        <strain evidence="2">JFW-Udall</strain>
        <tissue evidence="2">Leaf</tissue>
    </source>
</reference>
<dbReference type="EMBL" id="JAHUZN010000002">
    <property type="protein sequence ID" value="KAG8500624.1"/>
    <property type="molecule type" value="Genomic_DNA"/>
</dbReference>
<protein>
    <submittedName>
        <fullName evidence="2">Uncharacterized protein</fullName>
    </submittedName>
</protein>
<dbReference type="AlphaFoldDB" id="A0A8J5Z4P3"/>